<evidence type="ECO:0000256" key="4">
    <source>
        <dbReference type="ARBA" id="ARBA00022989"/>
    </source>
</evidence>
<feature type="transmembrane region" description="Helical" evidence="9">
    <location>
        <begin position="55"/>
        <end position="73"/>
    </location>
</feature>
<evidence type="ECO:0000256" key="1">
    <source>
        <dbReference type="ARBA" id="ARBA00004651"/>
    </source>
</evidence>
<evidence type="ECO:0000256" key="9">
    <source>
        <dbReference type="SAM" id="Phobius"/>
    </source>
</evidence>
<organism evidence="11 12">
    <name type="scientific">Adineta ricciae</name>
    <name type="common">Rotifer</name>
    <dbReference type="NCBI Taxonomy" id="249248"/>
    <lineage>
        <taxon>Eukaryota</taxon>
        <taxon>Metazoa</taxon>
        <taxon>Spiralia</taxon>
        <taxon>Gnathifera</taxon>
        <taxon>Rotifera</taxon>
        <taxon>Eurotatoria</taxon>
        <taxon>Bdelloidea</taxon>
        <taxon>Adinetida</taxon>
        <taxon>Adinetidae</taxon>
        <taxon>Adineta</taxon>
    </lineage>
</organism>
<dbReference type="GO" id="GO:0005886">
    <property type="term" value="C:plasma membrane"/>
    <property type="evidence" value="ECO:0007669"/>
    <property type="project" value="UniProtKB-SubCell"/>
</dbReference>
<dbReference type="SUPFAM" id="SSF81321">
    <property type="entry name" value="Family A G protein-coupled receptor-like"/>
    <property type="match status" value="1"/>
</dbReference>
<evidence type="ECO:0000256" key="2">
    <source>
        <dbReference type="ARBA" id="ARBA00022475"/>
    </source>
</evidence>
<dbReference type="PANTHER" id="PTHR24229">
    <property type="entry name" value="NEUROPEPTIDES RECEPTOR"/>
    <property type="match status" value="1"/>
</dbReference>
<keyword evidence="7" id="KW-0675">Receptor</keyword>
<keyword evidence="2" id="KW-1003">Cell membrane</keyword>
<evidence type="ECO:0000256" key="5">
    <source>
        <dbReference type="ARBA" id="ARBA00023040"/>
    </source>
</evidence>
<feature type="domain" description="G-protein coupled receptors family 1 profile" evidence="10">
    <location>
        <begin position="35"/>
        <end position="261"/>
    </location>
</feature>
<name>A0A816CN16_ADIRI</name>
<evidence type="ECO:0000259" key="10">
    <source>
        <dbReference type="PROSITE" id="PS50262"/>
    </source>
</evidence>
<comment type="caution">
    <text evidence="11">The sequence shown here is derived from an EMBL/GenBank/DDBJ whole genome shotgun (WGS) entry which is preliminary data.</text>
</comment>
<keyword evidence="3 9" id="KW-0812">Transmembrane</keyword>
<dbReference type="GO" id="GO:0043005">
    <property type="term" value="C:neuron projection"/>
    <property type="evidence" value="ECO:0007669"/>
    <property type="project" value="TreeGrafter"/>
</dbReference>
<dbReference type="Gene3D" id="1.20.1070.10">
    <property type="entry name" value="Rhodopsin 7-helix transmembrane proteins"/>
    <property type="match status" value="1"/>
</dbReference>
<keyword evidence="6 9" id="KW-0472">Membrane</keyword>
<dbReference type="InterPro" id="IPR000276">
    <property type="entry name" value="GPCR_Rhodpsn"/>
</dbReference>
<sequence length="319" mass="37096">MASWTRKQDVYPFETIELVISGIIPIVLIVVGTLGNTTSMIILMNKNNRRASTNIYLIFLCLMDTISLYQWNLSNTLASFTNSQQQIWGNSVIMCKLSEFFSFYTLHTSAMFLTFVELDRACLLRSRWYKRKIARPSAALIVCAIVLVILFCINGFLFGLGFEYSIYDNTTGTYQTYVACYYSMNQQLNDFFVIPYPWIHLVIMYFLPFGLIIICTLLTAKKLIFSQTAINEQLTRSNQRNRRISIMLLLMCLTYVIATLPNRLCFSIFAFLILGHDYTDTLYDTYVPMYYSSTMFDYQQKIDGIQWNFTNNLYTTNSE</sequence>
<dbReference type="GO" id="GO:0042923">
    <property type="term" value="F:neuropeptide binding"/>
    <property type="evidence" value="ECO:0007669"/>
    <property type="project" value="TreeGrafter"/>
</dbReference>
<protein>
    <recommendedName>
        <fullName evidence="10">G-protein coupled receptors family 1 profile domain-containing protein</fullName>
    </recommendedName>
</protein>
<gene>
    <name evidence="11" type="ORF">XAT740_LOCUS50644</name>
</gene>
<accession>A0A816CN16</accession>
<feature type="transmembrane region" description="Helical" evidence="9">
    <location>
        <begin position="139"/>
        <end position="162"/>
    </location>
</feature>
<keyword evidence="5" id="KW-0297">G-protein coupled receptor</keyword>
<feature type="transmembrane region" description="Helical" evidence="9">
    <location>
        <begin position="20"/>
        <end position="43"/>
    </location>
</feature>
<dbReference type="InterPro" id="IPR017452">
    <property type="entry name" value="GPCR_Rhodpsn_7TM"/>
</dbReference>
<evidence type="ECO:0000313" key="12">
    <source>
        <dbReference type="Proteomes" id="UP000663828"/>
    </source>
</evidence>
<keyword evidence="12" id="KW-1185">Reference proteome</keyword>
<keyword evidence="8" id="KW-0807">Transducer</keyword>
<evidence type="ECO:0000256" key="3">
    <source>
        <dbReference type="ARBA" id="ARBA00022692"/>
    </source>
</evidence>
<dbReference type="PANTHER" id="PTHR24229:SF40">
    <property type="entry name" value="ALLATOSTATIN C RECEPTOR 1-RELATED"/>
    <property type="match status" value="1"/>
</dbReference>
<dbReference type="EMBL" id="CAJNOR010007829">
    <property type="protein sequence ID" value="CAF1623988.1"/>
    <property type="molecule type" value="Genomic_DNA"/>
</dbReference>
<evidence type="ECO:0000313" key="11">
    <source>
        <dbReference type="EMBL" id="CAF1623988.1"/>
    </source>
</evidence>
<dbReference type="AlphaFoldDB" id="A0A816CN16"/>
<keyword evidence="4 9" id="KW-1133">Transmembrane helix</keyword>
<dbReference type="PROSITE" id="PS50262">
    <property type="entry name" value="G_PROTEIN_RECEP_F1_2"/>
    <property type="match status" value="1"/>
</dbReference>
<dbReference type="GO" id="GO:0004930">
    <property type="term" value="F:G protein-coupled receptor activity"/>
    <property type="evidence" value="ECO:0007669"/>
    <property type="project" value="UniProtKB-KW"/>
</dbReference>
<evidence type="ECO:0000256" key="7">
    <source>
        <dbReference type="ARBA" id="ARBA00023170"/>
    </source>
</evidence>
<dbReference type="Proteomes" id="UP000663828">
    <property type="component" value="Unassembled WGS sequence"/>
</dbReference>
<dbReference type="Pfam" id="PF00001">
    <property type="entry name" value="7tm_1"/>
    <property type="match status" value="1"/>
</dbReference>
<evidence type="ECO:0000256" key="6">
    <source>
        <dbReference type="ARBA" id="ARBA00023136"/>
    </source>
</evidence>
<comment type="subcellular location">
    <subcellularLocation>
        <location evidence="1">Cell membrane</location>
        <topology evidence="1">Multi-pass membrane protein</topology>
    </subcellularLocation>
</comment>
<dbReference type="GO" id="GO:0007218">
    <property type="term" value="P:neuropeptide signaling pathway"/>
    <property type="evidence" value="ECO:0007669"/>
    <property type="project" value="TreeGrafter"/>
</dbReference>
<feature type="transmembrane region" description="Helical" evidence="9">
    <location>
        <begin position="100"/>
        <end position="118"/>
    </location>
</feature>
<reference evidence="11" key="1">
    <citation type="submission" date="2021-02" db="EMBL/GenBank/DDBJ databases">
        <authorList>
            <person name="Nowell W R."/>
        </authorList>
    </citation>
    <scope>NUCLEOTIDE SEQUENCE</scope>
</reference>
<evidence type="ECO:0000256" key="8">
    <source>
        <dbReference type="ARBA" id="ARBA00023224"/>
    </source>
</evidence>
<feature type="transmembrane region" description="Helical" evidence="9">
    <location>
        <begin position="246"/>
        <end position="274"/>
    </location>
</feature>
<proteinExistence type="predicted"/>
<feature type="transmembrane region" description="Helical" evidence="9">
    <location>
        <begin position="198"/>
        <end position="220"/>
    </location>
</feature>